<dbReference type="AlphaFoldDB" id="K0DS89"/>
<dbReference type="EMBL" id="CP003864">
    <property type="protein sequence ID" value="AFT87815.1"/>
    <property type="molecule type" value="Genomic_DNA"/>
</dbReference>
<feature type="domain" description="DUF2345" evidence="2">
    <location>
        <begin position="600"/>
        <end position="746"/>
    </location>
</feature>
<name>K0DS89_9BURK</name>
<gene>
    <name evidence="4" type="ORF">BUPH_00346</name>
</gene>
<evidence type="ECO:0000259" key="2">
    <source>
        <dbReference type="Pfam" id="PF10106"/>
    </source>
</evidence>
<dbReference type="NCBIfam" id="TIGR01646">
    <property type="entry name" value="vgr_GE"/>
    <property type="match status" value="1"/>
</dbReference>
<dbReference type="PATRIC" id="fig|1229205.11.peg.4196"/>
<dbReference type="Gene3D" id="2.40.50.230">
    <property type="entry name" value="Gp5 N-terminal domain"/>
    <property type="match status" value="1"/>
</dbReference>
<dbReference type="STRING" id="1229205.BUPH_00346"/>
<dbReference type="Pfam" id="PF13296">
    <property type="entry name" value="T6SS_Vgr"/>
    <property type="match status" value="1"/>
</dbReference>
<dbReference type="InterPro" id="IPR028244">
    <property type="entry name" value="T6SS_Rhs_Vgr_dom"/>
</dbReference>
<dbReference type="eggNOG" id="COG4253">
    <property type="taxonomic scope" value="Bacteria"/>
</dbReference>
<dbReference type="Gene3D" id="2.30.110.50">
    <property type="match status" value="1"/>
</dbReference>
<dbReference type="Pfam" id="PF10106">
    <property type="entry name" value="DUF2345"/>
    <property type="match status" value="1"/>
</dbReference>
<dbReference type="Proteomes" id="UP000010105">
    <property type="component" value="Chromosome 2"/>
</dbReference>
<dbReference type="SUPFAM" id="SSF69279">
    <property type="entry name" value="Phage tail proteins"/>
    <property type="match status" value="2"/>
</dbReference>
<dbReference type="eggNOG" id="COG3501">
    <property type="taxonomic scope" value="Bacteria"/>
</dbReference>
<reference evidence="4 5" key="1">
    <citation type="journal article" date="2012" name="J. Bacteriol.">
        <title>Complete Genome Sequence of Burkholderia phenoliruptrix BR3459a (CLA1), a Heat-Tolerant, Nitrogen-Fixing Symbiont of Mimosa flocculosa.</title>
        <authorList>
            <person name="de Oliveira Cunha C."/>
            <person name="Goda Zuleta L.F."/>
            <person name="Paula de Almeida L.G."/>
            <person name="Prioli Ciapina L."/>
            <person name="Lustrino Borges W."/>
            <person name="Pitard R.M."/>
            <person name="Baldani J.I."/>
            <person name="Straliotto R."/>
            <person name="de Faria S.M."/>
            <person name="Hungria M."/>
            <person name="Sousa Cavada B."/>
            <person name="Mercante F.M."/>
            <person name="Ribeiro de Vasconcelos A.T."/>
        </authorList>
    </citation>
    <scope>NUCLEOTIDE SEQUENCE [LARGE SCALE GENOMIC DNA]</scope>
    <source>
        <strain evidence="4 5">BR3459a</strain>
    </source>
</reference>
<sequence>MRPGIDVHPYYTLQVPGTSSAALADVYEFNGTRGMGVPTKYVMQFTHPQRDLPRDDYIGKMAAFAIQPPRAQRWSESESARRIHGVITGFAQIASNHDQTMYEVTLESRLALLRNLPKIRFFFDTNEVEVIQQLLKENGFNQIFADFQFGLYRTYRKRPIITQWQEDDEAFIVRLCRRVGIWFVCDTGERCENVRFGDDFTEYNHDKERHTVPYQEPNGLHTAAHESVQSLTMHSTMVSKSYSVRSYSPEQPHNLTISGTKPIEDDKTVYGDAYTWGLDLDNEQDAKREAELRRDAALAEQVVYAGTCDMLDMVPGCVIKLANRELPEVKYGLLVTGMTCTASRKAGYKVEFTAIPSDRQYRMPLMEETWPRVEGVITGTIASTKDYVGPYLDEHGRYIVQIHADRDARTPGLQSCPLRLAKPYGGQGRTGMHFGLEPDTVVTVAFLWGNVDRPYISQVLHTTLHEDPLHGRYPWAQRHAIHTRANNTLQMDDGEGREHIKLATENGKSQLNLGYGVNRQNEQRSSGVELRTDLHAAIRGGGGVMVSAYACNGASGKQLDMHETVAQLEEALAMAKALASSAQASKAEAADTDSQQTVNKSLDQLHGSGVLVTTPGSAGVVTGKHTQFVADGNIAGVAKGDVSWSTWKRFTVAAHDMVALFTQKGMKLVAAAGDMIVQAQRGRMQLASHQDMSVESVNGAIHVKAAKEIILNVNGTYVKINGGGVEIGSRGGVLYRTAGVKGSGPAQMDLGGAAFAPQFVPYTTGCEVWRTNPAFVPPPAPAPEMNAAETMVAPAPVPDAGGVAPSPLGDFFSGLSSGGIPPGASAYPPFDGKPTNVDSWGPKGKVAIKTPGEQQQAPVTPDPIKLANAVPCDWKITDMKSDIKGHVEATSYWGMEDNRTKWVDKKTGTQYRGGGSRDSYFEFAYSEQDKTITCTVRVMLIPMDLVPVDAAGKPDLTADEQSLPYTFDVHSRMAPGDIVDGVKMVYRDAAGEKYDVGALRNRIEGVLNQGGYKLILDGCSKGAACGCRIKVNFKADLRVSIKGTSLKNFNEHVSLHLYPSVLRADTGSWGEQYKYLDNNILRDCDVAHVEAHECGHYFNFPDEYYARGGWLHESYIKNEQIDFPLVDAKAGGLLWQGRSPTNLMGYGALLAIKNGRATIKPYYLEYVRRQFSLATNKLWRVGYES</sequence>
<dbReference type="SUPFAM" id="SSF69255">
    <property type="entry name" value="gp5 N-terminal domain-like"/>
    <property type="match status" value="1"/>
</dbReference>
<evidence type="ECO:0000313" key="5">
    <source>
        <dbReference type="Proteomes" id="UP000010105"/>
    </source>
</evidence>
<dbReference type="Gene3D" id="4.10.220.110">
    <property type="match status" value="1"/>
</dbReference>
<evidence type="ECO:0000313" key="4">
    <source>
        <dbReference type="EMBL" id="AFT87815.1"/>
    </source>
</evidence>
<organism evidence="4 5">
    <name type="scientific">Paraburkholderia phenoliruptrix BR3459a</name>
    <dbReference type="NCBI Taxonomy" id="1229205"/>
    <lineage>
        <taxon>Bacteria</taxon>
        <taxon>Pseudomonadati</taxon>
        <taxon>Pseudomonadota</taxon>
        <taxon>Betaproteobacteria</taxon>
        <taxon>Burkholderiales</taxon>
        <taxon>Burkholderiaceae</taxon>
        <taxon>Paraburkholderia</taxon>
    </lineage>
</organism>
<dbReference type="InterPro" id="IPR037026">
    <property type="entry name" value="Vgr_OB-fold_dom_sf"/>
</dbReference>
<proteinExistence type="predicted"/>
<evidence type="ECO:0000256" key="1">
    <source>
        <dbReference type="SAM" id="MobiDB-lite"/>
    </source>
</evidence>
<dbReference type="HOGENOM" id="CLU_271125_0_0_4"/>
<dbReference type="KEGG" id="bpx:BUPH_00346"/>
<dbReference type="Pfam" id="PF05954">
    <property type="entry name" value="Phage_GPD"/>
    <property type="match status" value="1"/>
</dbReference>
<feature type="domain" description="Putative type VI secretion system Rhs element associated Vgr" evidence="3">
    <location>
        <begin position="481"/>
        <end position="582"/>
    </location>
</feature>
<evidence type="ECO:0000259" key="3">
    <source>
        <dbReference type="Pfam" id="PF13296"/>
    </source>
</evidence>
<accession>K0DS89</accession>
<dbReference type="InterPro" id="IPR018769">
    <property type="entry name" value="VgrG2_DUF2345"/>
</dbReference>
<protein>
    <submittedName>
        <fullName evidence="4">Rhs element Vgr protein</fullName>
    </submittedName>
</protein>
<dbReference type="Gene3D" id="3.55.50.10">
    <property type="entry name" value="Baseplate protein-like domains"/>
    <property type="match status" value="1"/>
</dbReference>
<dbReference type="InterPro" id="IPR006533">
    <property type="entry name" value="T6SS_Vgr_RhsGE"/>
</dbReference>
<dbReference type="SUPFAM" id="SSF55486">
    <property type="entry name" value="Metalloproteases ('zincins'), catalytic domain"/>
    <property type="match status" value="1"/>
</dbReference>
<feature type="region of interest" description="Disordered" evidence="1">
    <location>
        <begin position="823"/>
        <end position="864"/>
    </location>
</feature>